<dbReference type="EMBL" id="LDSL01000193">
    <property type="protein sequence ID" value="KTT14183.1"/>
    <property type="molecule type" value="Genomic_DNA"/>
</dbReference>
<evidence type="ECO:0000313" key="1">
    <source>
        <dbReference type="EMBL" id="KTT14183.1"/>
    </source>
</evidence>
<dbReference type="AlphaFoldDB" id="A0A147GLG2"/>
<name>A0A147GLG2_9BURK</name>
<organism evidence="1 2">
    <name type="scientific">Pseudacidovorax intermedius</name>
    <dbReference type="NCBI Taxonomy" id="433924"/>
    <lineage>
        <taxon>Bacteria</taxon>
        <taxon>Pseudomonadati</taxon>
        <taxon>Pseudomonadota</taxon>
        <taxon>Betaproteobacteria</taxon>
        <taxon>Burkholderiales</taxon>
        <taxon>Comamonadaceae</taxon>
        <taxon>Pseudacidovorax</taxon>
    </lineage>
</organism>
<gene>
    <name evidence="1" type="ORF">NS331_23930</name>
</gene>
<keyword evidence="2" id="KW-1185">Reference proteome</keyword>
<protein>
    <submittedName>
        <fullName evidence="1">Uncharacterized protein</fullName>
    </submittedName>
</protein>
<dbReference type="OrthoDB" id="8848745at2"/>
<sequence>MPAAAARHGHPTWPATLALAAAMALYVGGLQWWDQATPGARALAEGEPLRVGPARFVPAPGWQMDVARSRPGQSLVLVKGGHSFAVQVAPWHGDADGPLRREQRLLERGYRLRVAGEPSGFFTDWGLQGTTFAYYGARLSGRMWVLVEPSRAVAVTVDGSGPNQDADTAAQALTEAQDMLATMDLGAT</sequence>
<evidence type="ECO:0000313" key="2">
    <source>
        <dbReference type="Proteomes" id="UP000072741"/>
    </source>
</evidence>
<dbReference type="RefSeq" id="WP_058644421.1">
    <property type="nucleotide sequence ID" value="NZ_LDSL01000193.1"/>
</dbReference>
<reference evidence="1 2" key="1">
    <citation type="journal article" date="2016" name="Front. Microbiol.">
        <title>Genomic Resource of Rice Seed Associated Bacteria.</title>
        <authorList>
            <person name="Midha S."/>
            <person name="Bansal K."/>
            <person name="Sharma S."/>
            <person name="Kumar N."/>
            <person name="Patil P.P."/>
            <person name="Chaudhry V."/>
            <person name="Patil P.B."/>
        </authorList>
    </citation>
    <scope>NUCLEOTIDE SEQUENCE [LARGE SCALE GENOMIC DNA]</scope>
    <source>
        <strain evidence="1 2">NS331</strain>
    </source>
</reference>
<comment type="caution">
    <text evidence="1">The sequence shown here is derived from an EMBL/GenBank/DDBJ whole genome shotgun (WGS) entry which is preliminary data.</text>
</comment>
<proteinExistence type="predicted"/>
<accession>A0A147GLG2</accession>
<dbReference type="Proteomes" id="UP000072741">
    <property type="component" value="Unassembled WGS sequence"/>
</dbReference>